<dbReference type="InterPro" id="IPR026823">
    <property type="entry name" value="cEGF"/>
</dbReference>
<keyword evidence="8 17" id="KW-1133">Transmembrane helix</keyword>
<evidence type="ECO:0000256" key="15">
    <source>
        <dbReference type="PROSITE-ProRule" id="PRU00461"/>
    </source>
</evidence>
<feature type="disulfide bond" evidence="14">
    <location>
        <begin position="82"/>
        <end position="94"/>
    </location>
</feature>
<evidence type="ECO:0000256" key="7">
    <source>
        <dbReference type="ARBA" id="ARBA00022737"/>
    </source>
</evidence>
<dbReference type="SUPFAM" id="SSF63825">
    <property type="entry name" value="YWTD domain"/>
    <property type="match status" value="4"/>
</dbReference>
<feature type="repeat" description="LDL-receptor class B" evidence="15">
    <location>
        <begin position="618"/>
        <end position="660"/>
    </location>
</feature>
<dbReference type="InterPro" id="IPR002172">
    <property type="entry name" value="LDrepeatLR_classA_rpt"/>
</dbReference>
<comment type="subcellular location">
    <subcellularLocation>
        <location evidence="1">Cell membrane</location>
        <topology evidence="1">Single-pass type I membrane protein</topology>
    </subcellularLocation>
</comment>
<dbReference type="PROSITE" id="PS01186">
    <property type="entry name" value="EGF_2"/>
    <property type="match status" value="1"/>
</dbReference>
<dbReference type="Pfam" id="PF00057">
    <property type="entry name" value="Ldl_recept_a"/>
    <property type="match status" value="7"/>
</dbReference>
<evidence type="ECO:0000256" key="5">
    <source>
        <dbReference type="ARBA" id="ARBA00022692"/>
    </source>
</evidence>
<dbReference type="EnsemblMetazoa" id="XM_030988827">
    <property type="protein sequence ID" value="XP_030844687"/>
    <property type="gene ID" value="LOC580322"/>
</dbReference>
<dbReference type="SMART" id="SM00135">
    <property type="entry name" value="LY"/>
    <property type="match status" value="20"/>
</dbReference>
<protein>
    <recommendedName>
        <fullName evidence="19">EGF-like domain-containing protein</fullName>
    </recommendedName>
</protein>
<keyword evidence="7" id="KW-0677">Repeat</keyword>
<evidence type="ECO:0000313" key="20">
    <source>
        <dbReference type="EnsemblMetazoa" id="XP_030844687"/>
    </source>
</evidence>
<dbReference type="SMART" id="SM00192">
    <property type="entry name" value="LDLa"/>
    <property type="match status" value="8"/>
</dbReference>
<evidence type="ECO:0000256" key="10">
    <source>
        <dbReference type="ARBA" id="ARBA00023157"/>
    </source>
</evidence>
<dbReference type="InterPro" id="IPR018097">
    <property type="entry name" value="EGF_Ca-bd_CS"/>
</dbReference>
<dbReference type="Proteomes" id="UP000007110">
    <property type="component" value="Unassembled WGS sequence"/>
</dbReference>
<proteinExistence type="predicted"/>
<feature type="disulfide bond" evidence="14">
    <location>
        <begin position="201"/>
        <end position="213"/>
    </location>
</feature>
<dbReference type="CTD" id="4038"/>
<dbReference type="InterPro" id="IPR000152">
    <property type="entry name" value="EGF-type_Asp/Asn_hydroxyl_site"/>
</dbReference>
<keyword evidence="11" id="KW-0675">Receptor</keyword>
<dbReference type="Pfam" id="PF14670">
    <property type="entry name" value="FXa_inhibition"/>
    <property type="match status" value="2"/>
</dbReference>
<dbReference type="CDD" id="cd00054">
    <property type="entry name" value="EGF_CA"/>
    <property type="match status" value="1"/>
</dbReference>
<feature type="domain" description="EGF-like" evidence="19">
    <location>
        <begin position="403"/>
        <end position="442"/>
    </location>
</feature>
<feature type="repeat" description="LDL-receptor class B" evidence="15">
    <location>
        <begin position="574"/>
        <end position="617"/>
    </location>
</feature>
<evidence type="ECO:0000256" key="18">
    <source>
        <dbReference type="SAM" id="SignalP"/>
    </source>
</evidence>
<dbReference type="GO" id="GO:0005509">
    <property type="term" value="F:calcium ion binding"/>
    <property type="evidence" value="ECO:0007669"/>
    <property type="project" value="InterPro"/>
</dbReference>
<dbReference type="InterPro" id="IPR036055">
    <property type="entry name" value="LDL_receptor-like_sf"/>
</dbReference>
<evidence type="ECO:0000256" key="9">
    <source>
        <dbReference type="ARBA" id="ARBA00023136"/>
    </source>
</evidence>
<evidence type="ECO:0000259" key="19">
    <source>
        <dbReference type="PROSITE" id="PS50026"/>
    </source>
</evidence>
<sequence length="1923" mass="213939">MVHLEFPVNHSLFFFLSLFVIITGVQGNGVPDTDCGCLPYQFSCPRLSDDGECMCIPLKWRCDQDDDCGDNGDEIDCERPSCKASEFSCGTGLCIPSEWVCDGDNDCKDNSDEAECSRVECEGEDLFRCNNDHCIRSAFVCDGDNDCKDGSDETCLRTCRDDEFTCEGGGCIAREWKCDGDSDCSDGSDEKNCSIVDTGACTQGQYTCNTGQCIFMSYVCDGERDCDDNSDEDHCANITCRDNEFLCANNVCITAQWYCDGDYDCEDQSDELDCPVTTCLSNQFQCASGRCITAAWECDGENDCGDNSDEESCRPTLCNANQFQCNNDRCIGNRKVCNGRDDCGDGSDELVEPDGPCNIIDPSSSCHSNDGGCEHTCTDVSSGVRCSCREGYTLDMNGKTCRDIDECLVEGICSQTCTNTLGSFLCTCIEGYELRLDGKTCKAQGPEPYLLFANRIDIRRLEPLHSSYTPILRGLENAIALDYHIEQQLVFWSDVSLDSIKRAYLNGTEVMDVVSTGLESPGGVAVDWIGNKLFWSDSGTSKIEVSHLDGSSRSVLIWEGLEKPRALALHPVKGTIYWTDWGSLPKIERANMDGSGRQVIADTMLFWPNGLTLDYATEKLFWADAKHHSIESANLDGTGRKIVINQGLPHPFAITLFEDYIYWTDWHTKSINTANKFTGMDLTIIQGQLHFPMDIHTFHPQRQPNGSNLCLMSTCSHLCLQRGTEAITCGCPTGFKLINRTHCAETIDSYLLFSRETDIRRISFDTDDGSDVVLPLSGLKQAVALDWDDEDGGFVYWGDVSTNKINRARWNGSDQEVILSHNMDSPAGLSIDWITGKIYWAEATNNRIEVANTDGSMRSVLVWEGLDRPRDIIVDPISSLMYWTDWGSDPKIECSGMDGSERKVLVSYGLIWPNGLVLDRDLQRLYWADAGTKRIEFSNLDGSYREILISLNVPHPFGLAIHDDHIYWTDWETKSVEKANKMSGLRRETVRAGLEDLMDVKVFHRNRPTRTSPCYVNNGGCSHLCLLSPSPPGYTCACPTGIMLMDDGLTCRLDLDKFLVFAHKTDIRVVSLEAPYAVDVVLPIKGITNVVTVDVDTVQRKLYWADKTTHTIKRSSLNGLDVEAVFDMCLDTVEGITVDSGGQKLYWTDAGRKRIEVADVNGSNRKVLVWRDLEEPRGIALHTKRRFMFWTDWGSIPRIERAGMDGTGREAIITSNLEWPNGVSVDESTDRVFWVDARTERLESCSLDGSSRRLLVYDGVDHPYGLTVMDDYIYWTDWDTGAVHRADKQDGSGAIDLLGNFDSLMDIKAVDIQNKGEKVCGSDNGGCSHLCLPNPQGYSCACPTGIIINPDNKSCPEVPSTFLLFANSQSIRRISMDTPDHTDVSLPFENLKNAVALDFDSIDRKIYFTDVFLDVIGRADYDGNNMEVVISEGLETTDGIAVDWIGRNLYWTDTGLNHIEVARLDGTARKVVVSSGLQEPRAIALFPSAGYMFWSDWGNHPKIERAHFDGTGRRTLINTELGWPNGLTIDYAMRRLYWVDAYLDKIETADFSGKFRVVLTSNVTTHSFGLTMFGARLFWTDWQTNTIETVEKSTGKDVVTFQRNLDSLMHIQMVSPLRQTGTNPCGVDNGGCSHLCLARPQGYVCACPDEPDGRPCSLTPGAIIVNETPKPSPSSTTTGHLPGPLVTQLPRPRGTDKPPKGPVVIPLDPGDDSSQMMTTIKQMNTGLLGAPNGCSEEDEALGLCEERVQASNKNGYRLLYTYIVVGVLAFVIATVLLMLVILWRRSRRRRTRCRLDSRSNFYNPHYNHMTNEVMIEPRITRAWITHSTPEHTHSSSGSLPNKLNNEELDRMLPPPVAYRAMSSCQVPCAVPYGATAPCHYDPRPCEKPKNTNLNACSGGAFSSFRDFKLTENELHKFTDNCCD</sequence>
<dbReference type="PROSITE" id="PS51120">
    <property type="entry name" value="LDLRB"/>
    <property type="match status" value="16"/>
</dbReference>
<evidence type="ECO:0000256" key="2">
    <source>
        <dbReference type="ARBA" id="ARBA00022475"/>
    </source>
</evidence>
<keyword evidence="9 17" id="KW-0472">Membrane</keyword>
<feature type="repeat" description="LDL-receptor class B" evidence="15">
    <location>
        <begin position="923"/>
        <end position="965"/>
    </location>
</feature>
<feature type="disulfide bond" evidence="14">
    <location>
        <begin position="62"/>
        <end position="77"/>
    </location>
</feature>
<dbReference type="SUPFAM" id="SSF57184">
    <property type="entry name" value="Growth factor receptor domain"/>
    <property type="match status" value="1"/>
</dbReference>
<dbReference type="SMART" id="SM00179">
    <property type="entry name" value="EGF_CA"/>
    <property type="match status" value="1"/>
</dbReference>
<feature type="disulfide bond" evidence="14">
    <location>
        <begin position="178"/>
        <end position="193"/>
    </location>
</feature>
<dbReference type="GO" id="GO:0005886">
    <property type="term" value="C:plasma membrane"/>
    <property type="evidence" value="ECO:0007669"/>
    <property type="project" value="UniProtKB-SubCell"/>
</dbReference>
<dbReference type="SUPFAM" id="SSF57424">
    <property type="entry name" value="LDL receptor-like module"/>
    <property type="match status" value="8"/>
</dbReference>
<organism evidence="20 21">
    <name type="scientific">Strongylocentrotus purpuratus</name>
    <name type="common">Purple sea urchin</name>
    <dbReference type="NCBI Taxonomy" id="7668"/>
    <lineage>
        <taxon>Eukaryota</taxon>
        <taxon>Metazoa</taxon>
        <taxon>Echinodermata</taxon>
        <taxon>Eleutherozoa</taxon>
        <taxon>Echinozoa</taxon>
        <taxon>Echinoidea</taxon>
        <taxon>Euechinoidea</taxon>
        <taxon>Echinacea</taxon>
        <taxon>Camarodonta</taxon>
        <taxon>Echinidea</taxon>
        <taxon>Strongylocentrotidae</taxon>
        <taxon>Strongylocentrotus</taxon>
    </lineage>
</organism>
<feature type="repeat" description="LDL-receptor class B" evidence="15">
    <location>
        <begin position="793"/>
        <end position="835"/>
    </location>
</feature>
<dbReference type="InParanoid" id="A0A7M7P337"/>
<feature type="disulfide bond" evidence="14">
    <location>
        <begin position="101"/>
        <end position="116"/>
    </location>
</feature>
<evidence type="ECO:0000256" key="4">
    <source>
        <dbReference type="ARBA" id="ARBA00022583"/>
    </source>
</evidence>
<dbReference type="InterPro" id="IPR051221">
    <property type="entry name" value="LDLR-related"/>
</dbReference>
<keyword evidence="3 13" id="KW-0245">EGF-like domain</keyword>
<dbReference type="PANTHER" id="PTHR22722:SF15">
    <property type="entry name" value="LOW-DENSITY LIPOPROTEIN RECEPTOR-RELATED"/>
    <property type="match status" value="1"/>
</dbReference>
<keyword evidence="21" id="KW-1185">Reference proteome</keyword>
<dbReference type="PROSITE" id="PS50068">
    <property type="entry name" value="LDLRA_2"/>
    <property type="match status" value="8"/>
</dbReference>
<feature type="repeat" description="LDL-receptor class B" evidence="15">
    <location>
        <begin position="531"/>
        <end position="573"/>
    </location>
</feature>
<feature type="repeat" description="LDL-receptor class B" evidence="15">
    <location>
        <begin position="1404"/>
        <end position="1446"/>
    </location>
</feature>
<dbReference type="PROSITE" id="PS01209">
    <property type="entry name" value="LDLRA_1"/>
    <property type="match status" value="4"/>
</dbReference>
<evidence type="ECO:0000256" key="12">
    <source>
        <dbReference type="ARBA" id="ARBA00023180"/>
    </source>
</evidence>
<keyword evidence="10 13" id="KW-1015">Disulfide bond</keyword>
<evidence type="ECO:0000256" key="8">
    <source>
        <dbReference type="ARBA" id="ARBA00022989"/>
    </source>
</evidence>
<feature type="repeat" description="LDL-receptor class B" evidence="15">
    <location>
        <begin position="1143"/>
        <end position="1185"/>
    </location>
</feature>
<feature type="repeat" description="LDL-receptor class B" evidence="15">
    <location>
        <begin position="1490"/>
        <end position="1533"/>
    </location>
</feature>
<dbReference type="PROSITE" id="PS50026">
    <property type="entry name" value="EGF_3"/>
    <property type="match status" value="1"/>
</dbReference>
<feature type="transmembrane region" description="Helical" evidence="17">
    <location>
        <begin position="1759"/>
        <end position="1782"/>
    </location>
</feature>
<feature type="disulfide bond" evidence="14">
    <location>
        <begin position="325"/>
        <end position="343"/>
    </location>
</feature>
<feature type="repeat" description="LDL-receptor class B" evidence="15">
    <location>
        <begin position="1447"/>
        <end position="1489"/>
    </location>
</feature>
<dbReference type="SUPFAM" id="SSF57196">
    <property type="entry name" value="EGF/Laminin"/>
    <property type="match status" value="2"/>
</dbReference>
<dbReference type="OMA" id="NNRYTAI"/>
<accession>A0A7M7P337</accession>
<dbReference type="FunFam" id="4.10.400.10:FF:000011">
    <property type="entry name" value="Low-density lipoprotein receptor-related protein 1"/>
    <property type="match status" value="1"/>
</dbReference>
<feature type="chain" id="PRO_5029556785" description="EGF-like domain-containing protein" evidence="18">
    <location>
        <begin position="28"/>
        <end position="1923"/>
    </location>
</feature>
<feature type="disulfide bond" evidence="13">
    <location>
        <begin position="407"/>
        <end position="417"/>
    </location>
</feature>
<dbReference type="SMART" id="SM00181">
    <property type="entry name" value="EGF"/>
    <property type="match status" value="7"/>
</dbReference>
<dbReference type="Gene3D" id="2.120.10.30">
    <property type="entry name" value="TolB, C-terminal domain"/>
    <property type="match status" value="4"/>
</dbReference>
<evidence type="ECO:0000256" key="6">
    <source>
        <dbReference type="ARBA" id="ARBA00022729"/>
    </source>
</evidence>
<feature type="signal peptide" evidence="18">
    <location>
        <begin position="1"/>
        <end position="27"/>
    </location>
</feature>
<dbReference type="Pfam" id="PF12662">
    <property type="entry name" value="cEGF"/>
    <property type="match status" value="1"/>
</dbReference>
<evidence type="ECO:0000256" key="1">
    <source>
        <dbReference type="ARBA" id="ARBA00004251"/>
    </source>
</evidence>
<keyword evidence="2" id="KW-1003">Cell membrane</keyword>
<keyword evidence="4" id="KW-0254">Endocytosis</keyword>
<dbReference type="RefSeq" id="XP_030844687.1">
    <property type="nucleotide sequence ID" value="XM_030988827.1"/>
</dbReference>
<name>A0A7M7P337_STRPU</name>
<feature type="region of interest" description="Disordered" evidence="16">
    <location>
        <begin position="1667"/>
        <end position="1710"/>
    </location>
</feature>
<reference evidence="21" key="1">
    <citation type="submission" date="2015-02" db="EMBL/GenBank/DDBJ databases">
        <title>Genome sequencing for Strongylocentrotus purpuratus.</title>
        <authorList>
            <person name="Murali S."/>
            <person name="Liu Y."/>
            <person name="Vee V."/>
            <person name="English A."/>
            <person name="Wang M."/>
            <person name="Skinner E."/>
            <person name="Han Y."/>
            <person name="Muzny D.M."/>
            <person name="Worley K.C."/>
            <person name="Gibbs R.A."/>
        </authorList>
    </citation>
    <scope>NUCLEOTIDE SEQUENCE</scope>
</reference>
<feature type="disulfide bond" evidence="14">
    <location>
        <begin position="286"/>
        <end position="304"/>
    </location>
</feature>
<feature type="disulfide bond" evidence="14">
    <location>
        <begin position="318"/>
        <end position="330"/>
    </location>
</feature>
<feature type="disulfide bond" evidence="14">
    <location>
        <begin position="220"/>
        <end position="235"/>
    </location>
</feature>
<dbReference type="FunFam" id="2.10.25.10:FF:000037">
    <property type="entry name" value="Signal peptide, CUB domain and EGF-like domain-containing 2"/>
    <property type="match status" value="1"/>
</dbReference>
<dbReference type="PROSITE" id="PS00022">
    <property type="entry name" value="EGF_1"/>
    <property type="match status" value="1"/>
</dbReference>
<feature type="repeat" description="LDL-receptor class B" evidence="15">
    <location>
        <begin position="836"/>
        <end position="878"/>
    </location>
</feature>
<dbReference type="FunFam" id="4.10.400.10:FF:000034">
    <property type="entry name" value="Low-density lipoprotein receptor-related protein 2"/>
    <property type="match status" value="2"/>
</dbReference>
<dbReference type="GO" id="GO:0006897">
    <property type="term" value="P:endocytosis"/>
    <property type="evidence" value="ECO:0007669"/>
    <property type="project" value="UniProtKB-KW"/>
</dbReference>
<dbReference type="PRINTS" id="PR00261">
    <property type="entry name" value="LDLRECEPTOR"/>
</dbReference>
<dbReference type="OrthoDB" id="664115at2759"/>
<reference evidence="20" key="2">
    <citation type="submission" date="2021-01" db="UniProtKB">
        <authorList>
            <consortium name="EnsemblMetazoa"/>
        </authorList>
    </citation>
    <scope>IDENTIFICATION</scope>
</reference>
<feature type="repeat" description="LDL-receptor class B" evidence="15">
    <location>
        <begin position="488"/>
        <end position="530"/>
    </location>
</feature>
<dbReference type="PANTHER" id="PTHR22722">
    <property type="entry name" value="LOW-DENSITY LIPOPROTEIN RECEPTOR-RELATED PROTEIN 2-RELATED"/>
    <property type="match status" value="1"/>
</dbReference>
<feature type="disulfide bond" evidence="14">
    <location>
        <begin position="279"/>
        <end position="291"/>
    </location>
</feature>
<evidence type="ECO:0000256" key="16">
    <source>
        <dbReference type="SAM" id="MobiDB-lite"/>
    </source>
</evidence>
<evidence type="ECO:0000313" key="21">
    <source>
        <dbReference type="Proteomes" id="UP000007110"/>
    </source>
</evidence>
<dbReference type="Pfam" id="PF00058">
    <property type="entry name" value="Ldl_recept_b"/>
    <property type="match status" value="15"/>
</dbReference>
<evidence type="ECO:0000256" key="14">
    <source>
        <dbReference type="PROSITE-ProRule" id="PRU00124"/>
    </source>
</evidence>
<dbReference type="InterPro" id="IPR001881">
    <property type="entry name" value="EGF-like_Ca-bd_dom"/>
</dbReference>
<dbReference type="GeneID" id="580322"/>
<dbReference type="InterPro" id="IPR023415">
    <property type="entry name" value="LDLR_class-A_CS"/>
</dbReference>
<feature type="disulfide bond" evidence="14">
    <location>
        <begin position="166"/>
        <end position="184"/>
    </location>
</feature>
<dbReference type="Gene3D" id="2.10.25.10">
    <property type="entry name" value="Laminin"/>
    <property type="match status" value="2"/>
</dbReference>
<feature type="disulfide bond" evidence="14">
    <location>
        <begin position="298"/>
        <end position="313"/>
    </location>
</feature>
<dbReference type="InterPro" id="IPR009030">
    <property type="entry name" value="Growth_fac_rcpt_cys_sf"/>
</dbReference>
<feature type="disulfide bond" evidence="14">
    <location>
        <begin position="89"/>
        <end position="107"/>
    </location>
</feature>
<feature type="repeat" description="LDL-receptor class B" evidence="15">
    <location>
        <begin position="1230"/>
        <end position="1272"/>
    </location>
</feature>
<evidence type="ECO:0000256" key="11">
    <source>
        <dbReference type="ARBA" id="ARBA00023170"/>
    </source>
</evidence>
<dbReference type="FunFam" id="2.10.25.10:FF:000240">
    <property type="entry name" value="Vitamin K-dependent protein S"/>
    <property type="match status" value="1"/>
</dbReference>
<feature type="repeat" description="LDL-receptor class B" evidence="15">
    <location>
        <begin position="879"/>
        <end position="922"/>
    </location>
</feature>
<comment type="caution">
    <text evidence="13">Lacks conserved residue(s) required for the propagation of feature annotation.</text>
</comment>
<dbReference type="CDD" id="cd00112">
    <property type="entry name" value="LDLa"/>
    <property type="match status" value="8"/>
</dbReference>
<feature type="disulfide bond" evidence="14">
    <location>
        <begin position="208"/>
        <end position="226"/>
    </location>
</feature>
<feature type="disulfide bond" evidence="14">
    <location>
        <begin position="129"/>
        <end position="147"/>
    </location>
</feature>
<feature type="disulfide bond" evidence="14">
    <location>
        <begin position="159"/>
        <end position="171"/>
    </location>
</feature>
<evidence type="ECO:0000256" key="17">
    <source>
        <dbReference type="SAM" id="Phobius"/>
    </source>
</evidence>
<feature type="repeat" description="LDL-receptor class B" evidence="15">
    <location>
        <begin position="1186"/>
        <end position="1229"/>
    </location>
</feature>
<dbReference type="PROSITE" id="PS01187">
    <property type="entry name" value="EGF_CA"/>
    <property type="match status" value="1"/>
</dbReference>
<evidence type="ECO:0000256" key="13">
    <source>
        <dbReference type="PROSITE-ProRule" id="PRU00076"/>
    </source>
</evidence>
<keyword evidence="5 17" id="KW-0812">Transmembrane</keyword>
<dbReference type="KEGG" id="spu:580322"/>
<keyword evidence="12" id="KW-0325">Glycoprotein</keyword>
<dbReference type="InterPro" id="IPR011042">
    <property type="entry name" value="6-blade_b-propeller_TolB-like"/>
</dbReference>
<feature type="repeat" description="LDL-receptor class B" evidence="15">
    <location>
        <begin position="1534"/>
        <end position="1576"/>
    </location>
</feature>
<feature type="disulfide bond" evidence="14">
    <location>
        <begin position="240"/>
        <end position="252"/>
    </location>
</feature>
<feature type="disulfide bond" evidence="14">
    <location>
        <begin position="259"/>
        <end position="274"/>
    </location>
</feature>
<keyword evidence="6 18" id="KW-0732">Signal</keyword>
<dbReference type="FunFam" id="2.120.10.30:FF:000008">
    <property type="entry name" value="Low-density lipoprotein receptor-related protein 4"/>
    <property type="match status" value="4"/>
</dbReference>
<dbReference type="Gene3D" id="4.10.400.10">
    <property type="entry name" value="Low-density Lipoprotein Receptor"/>
    <property type="match status" value="8"/>
</dbReference>
<feature type="repeat" description="LDL-receptor class B" evidence="15">
    <location>
        <begin position="1100"/>
        <end position="1142"/>
    </location>
</feature>
<evidence type="ECO:0000256" key="3">
    <source>
        <dbReference type="ARBA" id="ARBA00022536"/>
    </source>
</evidence>
<feature type="disulfide bond" evidence="14">
    <location>
        <begin position="247"/>
        <end position="265"/>
    </location>
</feature>
<dbReference type="InterPro" id="IPR000742">
    <property type="entry name" value="EGF"/>
</dbReference>
<dbReference type="PROSITE" id="PS00010">
    <property type="entry name" value="ASX_HYDROXYL"/>
    <property type="match status" value="1"/>
</dbReference>
<dbReference type="InterPro" id="IPR000033">
    <property type="entry name" value="LDLR_classB_rpt"/>
</dbReference>